<feature type="region of interest" description="Disordered" evidence="1">
    <location>
        <begin position="101"/>
        <end position="147"/>
    </location>
</feature>
<dbReference type="OrthoDB" id="2505440at2759"/>
<organism evidence="2 3">
    <name type="scientific">Actinidia rufa</name>
    <dbReference type="NCBI Taxonomy" id="165716"/>
    <lineage>
        <taxon>Eukaryota</taxon>
        <taxon>Viridiplantae</taxon>
        <taxon>Streptophyta</taxon>
        <taxon>Embryophyta</taxon>
        <taxon>Tracheophyta</taxon>
        <taxon>Spermatophyta</taxon>
        <taxon>Magnoliopsida</taxon>
        <taxon>eudicotyledons</taxon>
        <taxon>Gunneridae</taxon>
        <taxon>Pentapetalae</taxon>
        <taxon>asterids</taxon>
        <taxon>Ericales</taxon>
        <taxon>Actinidiaceae</taxon>
        <taxon>Actinidia</taxon>
    </lineage>
</organism>
<gene>
    <name evidence="2" type="ORF">Acr_00g0062370</name>
</gene>
<feature type="compositionally biased region" description="Acidic residues" evidence="1">
    <location>
        <begin position="432"/>
        <end position="446"/>
    </location>
</feature>
<evidence type="ECO:0000313" key="2">
    <source>
        <dbReference type="EMBL" id="GFS39340.1"/>
    </source>
</evidence>
<protein>
    <submittedName>
        <fullName evidence="2">Uncharacterized protein</fullName>
    </submittedName>
</protein>
<reference evidence="3" key="1">
    <citation type="submission" date="2019-07" db="EMBL/GenBank/DDBJ databases">
        <title>De Novo Assembly of kiwifruit Actinidia rufa.</title>
        <authorList>
            <person name="Sugita-Konishi S."/>
            <person name="Sato K."/>
            <person name="Mori E."/>
            <person name="Abe Y."/>
            <person name="Kisaki G."/>
            <person name="Hamano K."/>
            <person name="Suezawa K."/>
            <person name="Otani M."/>
            <person name="Fukuda T."/>
            <person name="Manabe T."/>
            <person name="Gomi K."/>
            <person name="Tabuchi M."/>
            <person name="Akimitsu K."/>
            <person name="Kataoka I."/>
        </authorList>
    </citation>
    <scope>NUCLEOTIDE SEQUENCE [LARGE SCALE GENOMIC DNA]</scope>
    <source>
        <strain evidence="3">cv. Fuchu</strain>
    </source>
</reference>
<dbReference type="PANTHER" id="PTHR47592">
    <property type="entry name" value="PBF68 PROTEIN"/>
    <property type="match status" value="1"/>
</dbReference>
<evidence type="ECO:0000256" key="1">
    <source>
        <dbReference type="SAM" id="MobiDB-lite"/>
    </source>
</evidence>
<comment type="caution">
    <text evidence="2">The sequence shown here is derived from an EMBL/GenBank/DDBJ whole genome shotgun (WGS) entry which is preliminary data.</text>
</comment>
<dbReference type="PANTHER" id="PTHR47592:SF6">
    <property type="entry name" value="PBF68 PROTEIN"/>
    <property type="match status" value="1"/>
</dbReference>
<accession>A0A7J0DP65</accession>
<dbReference type="Pfam" id="PF14223">
    <property type="entry name" value="Retrotran_gag_2"/>
    <property type="match status" value="1"/>
</dbReference>
<sequence>MNCRSNDAGKQTRADVSNSKAVVAQVLSTETKQIETEFSNIGSASAPQNFVPIETKQIEAEVSNSVSAAAPQGLVPIEIIETEGDISNSVSACAPCMEKKETEGDISNSVSTAPKGLGPKATKQTEAHMPNSASGSASQGLDSMETKQTEADISNSVSASAPRGFVPMGTKQTKADLPNAASDSVIPGLVPTGTKQTQADVSNSVSAYAPRSPIPIQTTRLDGKNYCCWMPQMELFLKKLKIAYVLIEPCPSIAVSPEASFKEIARAKSAMQKWVDDDYICRHSILNSLSDRLFDQYSKKTTSAKELWEELKLAYDEDFGTKRSEVNKYIQFQMVDGISIIEQVQELHKIADSIIASGMWIDETFHVSTIISKLPPSWKEYRMKLMHKEFIPVNKLMYHLRVEEESRIRVEKYEPFTKAHVGQSRKENQTWTEEENFEEALGDGEG</sequence>
<evidence type="ECO:0000313" key="3">
    <source>
        <dbReference type="Proteomes" id="UP000585474"/>
    </source>
</evidence>
<keyword evidence="3" id="KW-1185">Reference proteome</keyword>
<dbReference type="EMBL" id="BJWL01000329">
    <property type="protein sequence ID" value="GFS39340.1"/>
    <property type="molecule type" value="Genomic_DNA"/>
</dbReference>
<proteinExistence type="predicted"/>
<name>A0A7J0DP65_9ERIC</name>
<feature type="compositionally biased region" description="Polar residues" evidence="1">
    <location>
        <begin position="131"/>
        <end position="141"/>
    </location>
</feature>
<dbReference type="AlphaFoldDB" id="A0A7J0DP65"/>
<feature type="region of interest" description="Disordered" evidence="1">
    <location>
        <begin position="421"/>
        <end position="446"/>
    </location>
</feature>
<dbReference type="Proteomes" id="UP000585474">
    <property type="component" value="Unassembled WGS sequence"/>
</dbReference>